<organism evidence="2 3">
    <name type="scientific">Stephania japonica</name>
    <dbReference type="NCBI Taxonomy" id="461633"/>
    <lineage>
        <taxon>Eukaryota</taxon>
        <taxon>Viridiplantae</taxon>
        <taxon>Streptophyta</taxon>
        <taxon>Embryophyta</taxon>
        <taxon>Tracheophyta</taxon>
        <taxon>Spermatophyta</taxon>
        <taxon>Magnoliopsida</taxon>
        <taxon>Ranunculales</taxon>
        <taxon>Menispermaceae</taxon>
        <taxon>Menispermoideae</taxon>
        <taxon>Cissampelideae</taxon>
        <taxon>Stephania</taxon>
    </lineage>
</organism>
<evidence type="ECO:0000313" key="2">
    <source>
        <dbReference type="EMBL" id="KAK9153903.1"/>
    </source>
</evidence>
<protein>
    <recommendedName>
        <fullName evidence="1">DUF7811 domain-containing protein</fullName>
    </recommendedName>
</protein>
<name>A0AAP0KLD3_9MAGN</name>
<dbReference type="Proteomes" id="UP001417504">
    <property type="component" value="Unassembled WGS sequence"/>
</dbReference>
<dbReference type="EMBL" id="JBBNAE010000001">
    <property type="protein sequence ID" value="KAK9153903.1"/>
    <property type="molecule type" value="Genomic_DNA"/>
</dbReference>
<accession>A0AAP0KLD3</accession>
<dbReference type="InterPro" id="IPR056713">
    <property type="entry name" value="DUF7811"/>
</dbReference>
<evidence type="ECO:0000313" key="3">
    <source>
        <dbReference type="Proteomes" id="UP001417504"/>
    </source>
</evidence>
<proteinExistence type="predicted"/>
<dbReference type="PANTHER" id="PTHR36739:SF1">
    <property type="entry name" value="D-TAGATOSE-1,6-BISPHOSPHATE ALDOLASE SUBUNIT"/>
    <property type="match status" value="1"/>
</dbReference>
<feature type="domain" description="DUF7811" evidence="1">
    <location>
        <begin position="156"/>
        <end position="276"/>
    </location>
</feature>
<dbReference type="Pfam" id="PF25103">
    <property type="entry name" value="DUF7811"/>
    <property type="match status" value="1"/>
</dbReference>
<evidence type="ECO:0000259" key="1">
    <source>
        <dbReference type="Pfam" id="PF25103"/>
    </source>
</evidence>
<sequence length="277" mass="30063">MAEITVMGFISVSPSLRSCPPSSSFLAFSSPTRRPQFAPSSSRLFRLTVHCSSSSSSSDGGGGRSRGGGDDSFGFYHWNGDSGITVKWVFCADLRLYPNVDLCYLDSGVGVGYGYESKAINWESEEKVTLFTTEGLIQIGGSVVPRRVASSKRSNASQRSHKYWESDYMDPKRQIYLGALFDIAATNGLDMGRRLCLFGYCSSIEMLSDIVEDTVMENGGEVVAAEKASEGGLQEKLTMKVAVPLLWGVPPASETLHLAVRSGGGIIDKVCLQWDYL</sequence>
<comment type="caution">
    <text evidence="2">The sequence shown here is derived from an EMBL/GenBank/DDBJ whole genome shotgun (WGS) entry which is preliminary data.</text>
</comment>
<keyword evidence="3" id="KW-1185">Reference proteome</keyword>
<gene>
    <name evidence="2" type="ORF">Sjap_001383</name>
</gene>
<dbReference type="AlphaFoldDB" id="A0AAP0KLD3"/>
<dbReference type="PANTHER" id="PTHR36739">
    <property type="entry name" value="D-TAGATOSE-1,6-BISPHOSPHATE ALDOLASE SUBUNIT"/>
    <property type="match status" value="1"/>
</dbReference>
<reference evidence="2 3" key="1">
    <citation type="submission" date="2024-01" db="EMBL/GenBank/DDBJ databases">
        <title>Genome assemblies of Stephania.</title>
        <authorList>
            <person name="Yang L."/>
        </authorList>
    </citation>
    <scope>NUCLEOTIDE SEQUENCE [LARGE SCALE GENOMIC DNA]</scope>
    <source>
        <strain evidence="2">QJT</strain>
        <tissue evidence="2">Leaf</tissue>
    </source>
</reference>